<feature type="compositionally biased region" description="Low complexity" evidence="1">
    <location>
        <begin position="11"/>
        <end position="37"/>
    </location>
</feature>
<dbReference type="EMBL" id="FAOZ01000021">
    <property type="protein sequence ID" value="CUU58749.1"/>
    <property type="molecule type" value="Genomic_DNA"/>
</dbReference>
<evidence type="ECO:0000313" key="3">
    <source>
        <dbReference type="Proteomes" id="UP000198802"/>
    </source>
</evidence>
<dbReference type="Proteomes" id="UP000198802">
    <property type="component" value="Unassembled WGS sequence"/>
</dbReference>
<evidence type="ECO:0008006" key="4">
    <source>
        <dbReference type="Google" id="ProtNLM"/>
    </source>
</evidence>
<gene>
    <name evidence="2" type="ORF">Ga0074812_121126</name>
</gene>
<dbReference type="AlphaFoldDB" id="A0A0S4QT96"/>
<dbReference type="InterPro" id="IPR036869">
    <property type="entry name" value="J_dom_sf"/>
</dbReference>
<accession>A0A0S4QT96</accession>
<reference evidence="3" key="1">
    <citation type="submission" date="2015-11" db="EMBL/GenBank/DDBJ databases">
        <authorList>
            <person name="Varghese N."/>
        </authorList>
    </citation>
    <scope>NUCLEOTIDE SEQUENCE [LARGE SCALE GENOMIC DNA]</scope>
    <source>
        <strain evidence="3">DSM 45899</strain>
    </source>
</reference>
<evidence type="ECO:0000256" key="1">
    <source>
        <dbReference type="SAM" id="MobiDB-lite"/>
    </source>
</evidence>
<keyword evidence="3" id="KW-1185">Reference proteome</keyword>
<proteinExistence type="predicted"/>
<organism evidence="2 3">
    <name type="scientific">Parafrankia irregularis</name>
    <dbReference type="NCBI Taxonomy" id="795642"/>
    <lineage>
        <taxon>Bacteria</taxon>
        <taxon>Bacillati</taxon>
        <taxon>Actinomycetota</taxon>
        <taxon>Actinomycetes</taxon>
        <taxon>Frankiales</taxon>
        <taxon>Frankiaceae</taxon>
        <taxon>Parafrankia</taxon>
    </lineage>
</organism>
<sequence length="115" mass="12325">MPVRVADRRGPGASARGAARAGSRAGRNPPRPAGAEAAAERARLAQRARLQAARRRFVLANHPDRGGDPVAFAQGLRAFDDARPSQTVTFYRRQGVLRRSLAALARMLARTGGRS</sequence>
<protein>
    <recommendedName>
        <fullName evidence="4">J domain-containing protein</fullName>
    </recommendedName>
</protein>
<feature type="region of interest" description="Disordered" evidence="1">
    <location>
        <begin position="1"/>
        <end position="39"/>
    </location>
</feature>
<name>A0A0S4QT96_9ACTN</name>
<dbReference type="RefSeq" id="WP_091282319.1">
    <property type="nucleotide sequence ID" value="NZ_FAOZ01000021.1"/>
</dbReference>
<dbReference type="SUPFAM" id="SSF46565">
    <property type="entry name" value="Chaperone J-domain"/>
    <property type="match status" value="1"/>
</dbReference>
<feature type="compositionally biased region" description="Basic and acidic residues" evidence="1">
    <location>
        <begin position="1"/>
        <end position="10"/>
    </location>
</feature>
<evidence type="ECO:0000313" key="2">
    <source>
        <dbReference type="EMBL" id="CUU58749.1"/>
    </source>
</evidence>